<dbReference type="AlphaFoldDB" id="A0A4C1WT33"/>
<name>A0A4C1WT33_EUMVA</name>
<gene>
    <name evidence="2" type="ORF">EVAR_46499_1</name>
</gene>
<evidence type="ECO:0000313" key="2">
    <source>
        <dbReference type="EMBL" id="GBP54133.1"/>
    </source>
</evidence>
<protein>
    <submittedName>
        <fullName evidence="2">Uncharacterized protein</fullName>
    </submittedName>
</protein>
<evidence type="ECO:0000256" key="1">
    <source>
        <dbReference type="SAM" id="MobiDB-lite"/>
    </source>
</evidence>
<organism evidence="2 3">
    <name type="scientific">Eumeta variegata</name>
    <name type="common">Bagworm moth</name>
    <name type="synonym">Eumeta japonica</name>
    <dbReference type="NCBI Taxonomy" id="151549"/>
    <lineage>
        <taxon>Eukaryota</taxon>
        <taxon>Metazoa</taxon>
        <taxon>Ecdysozoa</taxon>
        <taxon>Arthropoda</taxon>
        <taxon>Hexapoda</taxon>
        <taxon>Insecta</taxon>
        <taxon>Pterygota</taxon>
        <taxon>Neoptera</taxon>
        <taxon>Endopterygota</taxon>
        <taxon>Lepidoptera</taxon>
        <taxon>Glossata</taxon>
        <taxon>Ditrysia</taxon>
        <taxon>Tineoidea</taxon>
        <taxon>Psychidae</taxon>
        <taxon>Oiketicinae</taxon>
        <taxon>Eumeta</taxon>
    </lineage>
</organism>
<proteinExistence type="predicted"/>
<sequence length="201" mass="23450">MSSDTRSVKILLSKRVPSPEKFENRCTRQSHAGRLDFWEERQREERNWYGDRFEKFEVSVRFSAECSDPQRRSYPVLGEADRRAHSFSRRRPVNDAAAVGPREPPNINEYTEDRSLPGYFGTRLFPCRDSYCILFDDVSAKEFNVAAAATLEGGARRRRSLAAIPPRADKVELSFKKKPGSVRYIHRAWMQQTRHRSRRLP</sequence>
<feature type="region of interest" description="Disordered" evidence="1">
    <location>
        <begin position="85"/>
        <end position="110"/>
    </location>
</feature>
<comment type="caution">
    <text evidence="2">The sequence shown here is derived from an EMBL/GenBank/DDBJ whole genome shotgun (WGS) entry which is preliminary data.</text>
</comment>
<keyword evidence="3" id="KW-1185">Reference proteome</keyword>
<reference evidence="2 3" key="1">
    <citation type="journal article" date="2019" name="Commun. Biol.">
        <title>The bagworm genome reveals a unique fibroin gene that provides high tensile strength.</title>
        <authorList>
            <person name="Kono N."/>
            <person name="Nakamura H."/>
            <person name="Ohtoshi R."/>
            <person name="Tomita M."/>
            <person name="Numata K."/>
            <person name="Arakawa K."/>
        </authorList>
    </citation>
    <scope>NUCLEOTIDE SEQUENCE [LARGE SCALE GENOMIC DNA]</scope>
</reference>
<dbReference type="Proteomes" id="UP000299102">
    <property type="component" value="Unassembled WGS sequence"/>
</dbReference>
<dbReference type="EMBL" id="BGZK01000640">
    <property type="protein sequence ID" value="GBP54133.1"/>
    <property type="molecule type" value="Genomic_DNA"/>
</dbReference>
<evidence type="ECO:0000313" key="3">
    <source>
        <dbReference type="Proteomes" id="UP000299102"/>
    </source>
</evidence>
<accession>A0A4C1WT33</accession>